<proteinExistence type="predicted"/>
<organism evidence="1 2">
    <name type="scientific">Microcystis aeruginosa Ma_MB_S_20031200_S102</name>
    <dbReference type="NCBI Taxonomy" id="2486254"/>
    <lineage>
        <taxon>Bacteria</taxon>
        <taxon>Bacillati</taxon>
        <taxon>Cyanobacteriota</taxon>
        <taxon>Cyanophyceae</taxon>
        <taxon>Oscillatoriophycideae</taxon>
        <taxon>Chroococcales</taxon>
        <taxon>Microcystaceae</taxon>
        <taxon>Microcystis</taxon>
    </lineage>
</organism>
<gene>
    <name evidence="1" type="ORF">EWV92_06695</name>
</gene>
<protein>
    <submittedName>
        <fullName evidence="1">Uncharacterized protein</fullName>
    </submittedName>
</protein>
<dbReference type="AlphaFoldDB" id="A0A552EXR0"/>
<dbReference type="EMBL" id="SFBI01000067">
    <property type="protein sequence ID" value="TRU39264.1"/>
    <property type="molecule type" value="Genomic_DNA"/>
</dbReference>
<comment type="caution">
    <text evidence="1">The sequence shown here is derived from an EMBL/GenBank/DDBJ whole genome shotgun (WGS) entry which is preliminary data.</text>
</comment>
<name>A0A552EXR0_MICAE</name>
<evidence type="ECO:0000313" key="1">
    <source>
        <dbReference type="EMBL" id="TRU39264.1"/>
    </source>
</evidence>
<reference evidence="1 2" key="1">
    <citation type="submission" date="2019-01" db="EMBL/GenBank/DDBJ databases">
        <title>Coherence of Microcystis species and biogeography revealed through population genomics.</title>
        <authorList>
            <person name="Perez-Carrascal O.M."/>
            <person name="Terrat Y."/>
            <person name="Giani A."/>
            <person name="Fortin N."/>
            <person name="Tromas N."/>
            <person name="Shapiro B.J."/>
        </authorList>
    </citation>
    <scope>NUCLEOTIDE SEQUENCE [LARGE SCALE GENOMIC DNA]</scope>
    <source>
        <strain evidence="1">Ma_MB_S_20031200_S102</strain>
    </source>
</reference>
<dbReference type="Proteomes" id="UP000317708">
    <property type="component" value="Unassembled WGS sequence"/>
</dbReference>
<accession>A0A552EXR0</accession>
<sequence length="62" mass="7251">MLSPCTYKTIPDILNIILNHPLLQLRRDYKEQFINADQYYIYSAVKTQVIAILLNDLKTPIV</sequence>
<evidence type="ECO:0000313" key="2">
    <source>
        <dbReference type="Proteomes" id="UP000317708"/>
    </source>
</evidence>